<dbReference type="GO" id="GO:0012505">
    <property type="term" value="C:endomembrane system"/>
    <property type="evidence" value="ECO:0007669"/>
    <property type="project" value="UniProtKB-SubCell"/>
</dbReference>
<comment type="similarity">
    <text evidence="2">Belongs to the P2X receptor family.</text>
</comment>
<keyword evidence="6" id="KW-0406">Ion transport</keyword>
<dbReference type="GO" id="GO:0004931">
    <property type="term" value="F:extracellularly ATP-gated monoatomic cation channel activity"/>
    <property type="evidence" value="ECO:0007669"/>
    <property type="project" value="TreeGrafter"/>
</dbReference>
<keyword evidence="9" id="KW-0407">Ion channel</keyword>
<keyword evidence="5 10" id="KW-1133">Transmembrane helix</keyword>
<proteinExistence type="inferred from homology"/>
<evidence type="ECO:0000313" key="12">
    <source>
        <dbReference type="Proteomes" id="UP000728185"/>
    </source>
</evidence>
<evidence type="ECO:0000256" key="2">
    <source>
        <dbReference type="ARBA" id="ARBA00009848"/>
    </source>
</evidence>
<accession>A0A8E0VHZ4</accession>
<keyword evidence="3" id="KW-0813">Transport</keyword>
<dbReference type="Pfam" id="PF00864">
    <property type="entry name" value="P2X_receptor"/>
    <property type="match status" value="2"/>
</dbReference>
<evidence type="ECO:0000256" key="10">
    <source>
        <dbReference type="SAM" id="Phobius"/>
    </source>
</evidence>
<dbReference type="AlphaFoldDB" id="A0A8E0VHZ4"/>
<dbReference type="PANTHER" id="PTHR10125">
    <property type="entry name" value="P2X PURINOCEPTOR"/>
    <property type="match status" value="1"/>
</dbReference>
<keyword evidence="7 10" id="KW-0472">Membrane</keyword>
<comment type="caution">
    <text evidence="11">The sequence shown here is derived from an EMBL/GenBank/DDBJ whole genome shotgun (WGS) entry which is preliminary data.</text>
</comment>
<dbReference type="GO" id="GO:0098794">
    <property type="term" value="C:postsynapse"/>
    <property type="evidence" value="ECO:0007669"/>
    <property type="project" value="GOC"/>
</dbReference>
<evidence type="ECO:0000256" key="1">
    <source>
        <dbReference type="ARBA" id="ARBA00004308"/>
    </source>
</evidence>
<sequence length="449" mass="51675">MLQYEMPKVVVVQHRTVASLNRILQVIIVLYFFIFAMWWEKAYQRFDEALSGVRFEVNGMVTSRIRGVDKNSDILLDSADYFLVPNEVNGFFLITRLIAVTVQKHGQCAEARDVEDARCFDDRHCKPGYIGGQTLLSPTRELPPNWVIDTEADAHGIFTGRCVKHMETCEIYGWCPVQEDLDTLHAGVYKKRRKFWHPEDDAKETGSDVFEPLYGVLNLTITIQNMIEFPLFNISRYNLLSWMTEEYLRHCIYRPADRLDRYCPNFRIRDILLYAGANTYKVMRRGGVIAITIDWKCNLDFSLKHCRPRYGFLHLDAQDSDVLDELGPGEGSLIDVARRLGSSLPIGSGKVEQRRLLYKVNGIQFLIRVTGEAGKFNLFIFTMNFGSNLALMSLAAFICDFILFHCTRKRKLYVKATRNIFLETKAALAYTPIIILDSISRKEEPSVLD</sequence>
<feature type="transmembrane region" description="Helical" evidence="10">
    <location>
        <begin position="378"/>
        <end position="403"/>
    </location>
</feature>
<gene>
    <name evidence="11" type="ORF">FBUS_00882</name>
</gene>
<keyword evidence="12" id="KW-1185">Reference proteome</keyword>
<evidence type="ECO:0000256" key="5">
    <source>
        <dbReference type="ARBA" id="ARBA00022989"/>
    </source>
</evidence>
<dbReference type="Gene3D" id="1.10.287.940">
    <property type="entry name" value="atp-gated p2x4 ion channel"/>
    <property type="match status" value="1"/>
</dbReference>
<evidence type="ECO:0000256" key="3">
    <source>
        <dbReference type="ARBA" id="ARBA00022448"/>
    </source>
</evidence>
<dbReference type="PANTHER" id="PTHR10125:SF31">
    <property type="entry name" value="P2X RECEPTOR E"/>
    <property type="match status" value="1"/>
</dbReference>
<evidence type="ECO:0000256" key="4">
    <source>
        <dbReference type="ARBA" id="ARBA00022692"/>
    </source>
</evidence>
<comment type="subcellular location">
    <subcellularLocation>
        <location evidence="1">Endomembrane system</location>
    </subcellularLocation>
</comment>
<dbReference type="InterPro" id="IPR059116">
    <property type="entry name" value="P2X_receptor"/>
</dbReference>
<name>A0A8E0VHZ4_9TREM</name>
<dbReference type="GO" id="GO:0016020">
    <property type="term" value="C:membrane"/>
    <property type="evidence" value="ECO:0007669"/>
    <property type="project" value="TreeGrafter"/>
</dbReference>
<evidence type="ECO:0000256" key="9">
    <source>
        <dbReference type="ARBA" id="ARBA00023303"/>
    </source>
</evidence>
<evidence type="ECO:0000256" key="6">
    <source>
        <dbReference type="ARBA" id="ARBA00023065"/>
    </source>
</evidence>
<dbReference type="OrthoDB" id="494673at2759"/>
<keyword evidence="4 10" id="KW-0812">Transmembrane</keyword>
<evidence type="ECO:0000256" key="8">
    <source>
        <dbReference type="ARBA" id="ARBA00023286"/>
    </source>
</evidence>
<keyword evidence="8" id="KW-1071">Ligand-gated ion channel</keyword>
<evidence type="ECO:0000313" key="11">
    <source>
        <dbReference type="EMBL" id="KAA0190521.1"/>
    </source>
</evidence>
<dbReference type="Proteomes" id="UP000728185">
    <property type="component" value="Unassembled WGS sequence"/>
</dbReference>
<evidence type="ECO:0000256" key="7">
    <source>
        <dbReference type="ARBA" id="ARBA00023136"/>
    </source>
</evidence>
<dbReference type="Gene3D" id="2.60.490.10">
    <property type="entry name" value="atp-gated p2x4 ion channel domain"/>
    <property type="match status" value="1"/>
</dbReference>
<protein>
    <submittedName>
        <fullName evidence="11">P2X purinoceptor 4</fullName>
    </submittedName>
</protein>
<dbReference type="InterPro" id="IPR027309">
    <property type="entry name" value="P2X_extracellular_dom_sf"/>
</dbReference>
<organism evidence="11 12">
    <name type="scientific">Fasciolopsis buskii</name>
    <dbReference type="NCBI Taxonomy" id="27845"/>
    <lineage>
        <taxon>Eukaryota</taxon>
        <taxon>Metazoa</taxon>
        <taxon>Spiralia</taxon>
        <taxon>Lophotrochozoa</taxon>
        <taxon>Platyhelminthes</taxon>
        <taxon>Trematoda</taxon>
        <taxon>Digenea</taxon>
        <taxon>Plagiorchiida</taxon>
        <taxon>Echinostomata</taxon>
        <taxon>Echinostomatoidea</taxon>
        <taxon>Fasciolidae</taxon>
        <taxon>Fasciolopsis</taxon>
    </lineage>
</organism>
<dbReference type="EMBL" id="LUCM01006977">
    <property type="protein sequence ID" value="KAA0190521.1"/>
    <property type="molecule type" value="Genomic_DNA"/>
</dbReference>
<feature type="transmembrane region" description="Helical" evidence="10">
    <location>
        <begin position="20"/>
        <end position="39"/>
    </location>
</feature>
<dbReference type="GO" id="GO:0070588">
    <property type="term" value="P:calcium ion transmembrane transport"/>
    <property type="evidence" value="ECO:0007669"/>
    <property type="project" value="TreeGrafter"/>
</dbReference>
<reference evidence="11" key="1">
    <citation type="submission" date="2019-05" db="EMBL/GenBank/DDBJ databases">
        <title>Annotation for the trematode Fasciolopsis buski.</title>
        <authorList>
            <person name="Choi Y.-J."/>
        </authorList>
    </citation>
    <scope>NUCLEOTIDE SEQUENCE</scope>
    <source>
        <strain evidence="11">HT</strain>
        <tissue evidence="11">Whole worm</tissue>
    </source>
</reference>